<evidence type="ECO:0000256" key="1">
    <source>
        <dbReference type="SAM" id="SignalP"/>
    </source>
</evidence>
<keyword evidence="1" id="KW-0732">Signal</keyword>
<name>A0A1E5VMV0_9POAL</name>
<protein>
    <submittedName>
        <fullName evidence="2">Uncharacterized protein</fullName>
    </submittedName>
</protein>
<feature type="non-terminal residue" evidence="2">
    <location>
        <position position="1"/>
    </location>
</feature>
<feature type="chain" id="PRO_5009188275" evidence="1">
    <location>
        <begin position="17"/>
        <end position="55"/>
    </location>
</feature>
<organism evidence="2 3">
    <name type="scientific">Dichanthelium oligosanthes</name>
    <dbReference type="NCBI Taxonomy" id="888268"/>
    <lineage>
        <taxon>Eukaryota</taxon>
        <taxon>Viridiplantae</taxon>
        <taxon>Streptophyta</taxon>
        <taxon>Embryophyta</taxon>
        <taxon>Tracheophyta</taxon>
        <taxon>Spermatophyta</taxon>
        <taxon>Magnoliopsida</taxon>
        <taxon>Liliopsida</taxon>
        <taxon>Poales</taxon>
        <taxon>Poaceae</taxon>
        <taxon>PACMAD clade</taxon>
        <taxon>Panicoideae</taxon>
        <taxon>Panicodae</taxon>
        <taxon>Paniceae</taxon>
        <taxon>Dichantheliinae</taxon>
        <taxon>Dichanthelium</taxon>
    </lineage>
</organism>
<comment type="caution">
    <text evidence="2">The sequence shown here is derived from an EMBL/GenBank/DDBJ whole genome shotgun (WGS) entry which is preliminary data.</text>
</comment>
<evidence type="ECO:0000313" key="2">
    <source>
        <dbReference type="EMBL" id="OEL26448.1"/>
    </source>
</evidence>
<accession>A0A1E5VMV0</accession>
<proteinExistence type="predicted"/>
<evidence type="ECO:0000313" key="3">
    <source>
        <dbReference type="Proteomes" id="UP000095767"/>
    </source>
</evidence>
<reference evidence="2 3" key="1">
    <citation type="submission" date="2016-09" db="EMBL/GenBank/DDBJ databases">
        <title>The draft genome of Dichanthelium oligosanthes: A C3 panicoid grass species.</title>
        <authorList>
            <person name="Studer A.J."/>
            <person name="Schnable J.C."/>
            <person name="Brutnell T.P."/>
        </authorList>
    </citation>
    <scope>NUCLEOTIDE SEQUENCE [LARGE SCALE GENOMIC DNA]</scope>
    <source>
        <strain evidence="3">cv. Kellogg 1175</strain>
        <tissue evidence="2">Leaf</tissue>
    </source>
</reference>
<gene>
    <name evidence="2" type="ORF">BAE44_0012535</name>
</gene>
<dbReference type="EMBL" id="LWDX02034575">
    <property type="protein sequence ID" value="OEL26448.1"/>
    <property type="molecule type" value="Genomic_DNA"/>
</dbReference>
<feature type="signal peptide" evidence="1">
    <location>
        <begin position="1"/>
        <end position="16"/>
    </location>
</feature>
<dbReference type="Proteomes" id="UP000095767">
    <property type="component" value="Unassembled WGS sequence"/>
</dbReference>
<keyword evidence="3" id="KW-1185">Reference proteome</keyword>
<dbReference type="AlphaFoldDB" id="A0A1E5VMV0"/>
<sequence>LQWFLFFSCILFGIYGRKGTGGYLKANLCNQGQVLGLIKEEIDLRRFACGKPELS</sequence>